<sequence length="260" mass="28087">MRIERIIGNLPKLTVARAAGLSAALLAELLNGRLSLVLCQGLSDADKAAAGLDWFRSDAGYVCFAVGNSMLQRIRTLFVSKVVLAGAAPRLGMCTLEAVEAMRRAEVCLHDTLFDPEILKQLPADAEVVNVGKRCGKHAVKQPEINRMLLDYAREGKRVLRLKAGDPGIFGRLCEETDTLSEYALPFEVQAAVSSLSAATTATGLLLTRRCVHRGFTVMTPRCAGGAIGELDPRSMDLPVVLFMATHILEESFANYKNAA</sequence>
<dbReference type="InterPro" id="IPR014777">
    <property type="entry name" value="4pyrrole_Mease_sub1"/>
</dbReference>
<dbReference type="GO" id="GO:0032259">
    <property type="term" value="P:methylation"/>
    <property type="evidence" value="ECO:0007669"/>
    <property type="project" value="UniProtKB-KW"/>
</dbReference>
<dbReference type="PANTHER" id="PTHR45790">
    <property type="entry name" value="SIROHEME SYNTHASE-RELATED"/>
    <property type="match status" value="1"/>
</dbReference>
<feature type="domain" description="Tetrapyrrole methylase" evidence="2">
    <location>
        <begin position="81"/>
        <end position="251"/>
    </location>
</feature>
<reference evidence="3 4" key="1">
    <citation type="submission" date="2023-11" db="EMBL/GenBank/DDBJ databases">
        <title>Coraliomargarita sp. nov., isolated from marine algae.</title>
        <authorList>
            <person name="Lee J.K."/>
            <person name="Baek J.H."/>
            <person name="Kim J.M."/>
            <person name="Choi D.G."/>
            <person name="Jeon C.O."/>
        </authorList>
    </citation>
    <scope>NUCLEOTIDE SEQUENCE [LARGE SCALE GENOMIC DNA]</scope>
    <source>
        <strain evidence="3 4">J2-16</strain>
    </source>
</reference>
<dbReference type="GO" id="GO:0008168">
    <property type="term" value="F:methyltransferase activity"/>
    <property type="evidence" value="ECO:0007669"/>
    <property type="project" value="UniProtKB-KW"/>
</dbReference>
<keyword evidence="4" id="KW-1185">Reference proteome</keyword>
<evidence type="ECO:0000313" key="3">
    <source>
        <dbReference type="EMBL" id="WPJ94626.1"/>
    </source>
</evidence>
<proteinExistence type="predicted"/>
<keyword evidence="3" id="KW-0808">Transferase</keyword>
<dbReference type="Gene3D" id="3.40.1010.10">
    <property type="entry name" value="Cobalt-precorrin-4 Transmethylase, Domain 1"/>
    <property type="match status" value="1"/>
</dbReference>
<dbReference type="SUPFAM" id="SSF53790">
    <property type="entry name" value="Tetrapyrrole methylase"/>
    <property type="match status" value="1"/>
</dbReference>
<evidence type="ECO:0000256" key="1">
    <source>
        <dbReference type="ARBA" id="ARBA00023244"/>
    </source>
</evidence>
<gene>
    <name evidence="3" type="ORF">SH580_14415</name>
</gene>
<dbReference type="Pfam" id="PF00590">
    <property type="entry name" value="TP_methylase"/>
    <property type="match status" value="1"/>
</dbReference>
<dbReference type="EMBL" id="CP138858">
    <property type="protein sequence ID" value="WPJ94626.1"/>
    <property type="molecule type" value="Genomic_DNA"/>
</dbReference>
<dbReference type="InterPro" id="IPR035996">
    <property type="entry name" value="4pyrrol_Methylase_sf"/>
</dbReference>
<keyword evidence="3" id="KW-0489">Methyltransferase</keyword>
<keyword evidence="1" id="KW-0627">Porphyrin biosynthesis</keyword>
<name>A0ABZ0RHF2_9BACT</name>
<accession>A0ABZ0RHF2</accession>
<organism evidence="3 4">
    <name type="scientific">Coraliomargarita algicola</name>
    <dbReference type="NCBI Taxonomy" id="3092156"/>
    <lineage>
        <taxon>Bacteria</taxon>
        <taxon>Pseudomonadati</taxon>
        <taxon>Verrucomicrobiota</taxon>
        <taxon>Opitutia</taxon>
        <taxon>Puniceicoccales</taxon>
        <taxon>Coraliomargaritaceae</taxon>
        <taxon>Coraliomargarita</taxon>
    </lineage>
</organism>
<evidence type="ECO:0000313" key="4">
    <source>
        <dbReference type="Proteomes" id="UP001324993"/>
    </source>
</evidence>
<protein>
    <submittedName>
        <fullName evidence="3">SAM-dependent methyltransferase</fullName>
    </submittedName>
</protein>
<dbReference type="PANTHER" id="PTHR45790:SF3">
    <property type="entry name" value="S-ADENOSYL-L-METHIONINE-DEPENDENT UROPORPHYRINOGEN III METHYLTRANSFERASE, CHLOROPLASTIC"/>
    <property type="match status" value="1"/>
</dbReference>
<evidence type="ECO:0000259" key="2">
    <source>
        <dbReference type="Pfam" id="PF00590"/>
    </source>
</evidence>
<dbReference type="InterPro" id="IPR050161">
    <property type="entry name" value="Siro_Cobalamin_biosynth"/>
</dbReference>
<dbReference type="InterPro" id="IPR000878">
    <property type="entry name" value="4pyrrol_Mease"/>
</dbReference>
<dbReference type="RefSeq" id="WP_319831542.1">
    <property type="nucleotide sequence ID" value="NZ_CP138858.1"/>
</dbReference>
<dbReference type="Proteomes" id="UP001324993">
    <property type="component" value="Chromosome"/>
</dbReference>